<feature type="domain" description="EF-hand" evidence="2">
    <location>
        <begin position="471"/>
        <end position="506"/>
    </location>
</feature>
<evidence type="ECO:0000259" key="2">
    <source>
        <dbReference type="PROSITE" id="PS50222"/>
    </source>
</evidence>
<feature type="transmembrane region" description="Helical" evidence="1">
    <location>
        <begin position="215"/>
        <end position="233"/>
    </location>
</feature>
<dbReference type="EMBL" id="JBIMZQ010000004">
    <property type="protein sequence ID" value="KAL3672253.1"/>
    <property type="molecule type" value="Genomic_DNA"/>
</dbReference>
<accession>A0ABD3FZM9</accession>
<keyword evidence="1" id="KW-0812">Transmembrane</keyword>
<feature type="transmembrane region" description="Helical" evidence="1">
    <location>
        <begin position="86"/>
        <end position="112"/>
    </location>
</feature>
<name>A0ABD3FZM9_9STRA</name>
<feature type="transmembrane region" description="Helical" evidence="1">
    <location>
        <begin position="366"/>
        <end position="393"/>
    </location>
</feature>
<feature type="transmembrane region" description="Helical" evidence="1">
    <location>
        <begin position="399"/>
        <end position="419"/>
    </location>
</feature>
<dbReference type="InterPro" id="IPR002048">
    <property type="entry name" value="EF_hand_dom"/>
</dbReference>
<sequence length="675" mass="77151">MAGVSLFRVGEDVEFWRVMAHLSILAAFLLLFEFFLHYVERHLSRYGKYYQMLQKVYRELMILGLLSLIVKILKEVAPIDAYGKPIIAFQVADLIIFGFAISLVLQALCIFLQVGRYSKYAYQAELMTTRDLLVDLQKQQNHFIGNWSPTKTFLSIYGENPVTKTRTNKEIVRYRALRHFFLHRFGLPQLFPFSRYIRRAQAQQLSHMIHVEPTMWILVLAVAWGICGLLSVLEDVKLVKILVISSWLLVFLHCLVLLYLRWCVHQILESAGYSADNHILCANLAAVADEEISAWESESAENALDTMHRVHELQEEEEHERNEGLQLFTYWCKRFTSSKADKILKSPRREIPGSSEVKIRFFSLEFWHVVVMLLLALNGFYVALFVQCALYNLDEISQELGLIIAATVPLPMLLNTLVLQQFIFRDFTLVCTVLRLDANALGDVTNHFVETVELQSQFAASVLQCLKDGGLTIGYLETVVRSHDLNSSGLVDIDSLRVIMASVGFSLTQFRFQSVIKLLFDLKGAKVSYIQLFHLLLLVQQDTDGGERRSGFPEFQRRSASFDDKAISNSISANDLSSLQQFALLAQSSVASDLASSDFSFLRTVSPTLRRVSMSGQSRQQPPSKVDDQMRRSMMQRSYTNQFTGSTSRVLHYMYNLRQLARFQEESVLRDTAAV</sequence>
<keyword evidence="1" id="KW-0472">Membrane</keyword>
<keyword evidence="1" id="KW-1133">Transmembrane helix</keyword>
<keyword evidence="4" id="KW-1185">Reference proteome</keyword>
<evidence type="ECO:0000313" key="3">
    <source>
        <dbReference type="EMBL" id="KAL3672253.1"/>
    </source>
</evidence>
<dbReference type="PROSITE" id="PS50222">
    <property type="entry name" value="EF_HAND_2"/>
    <property type="match status" value="1"/>
</dbReference>
<protein>
    <recommendedName>
        <fullName evidence="2">EF-hand domain-containing protein</fullName>
    </recommendedName>
</protein>
<dbReference type="Proteomes" id="UP001632037">
    <property type="component" value="Unassembled WGS sequence"/>
</dbReference>
<organism evidence="3 4">
    <name type="scientific">Phytophthora oleae</name>
    <dbReference type="NCBI Taxonomy" id="2107226"/>
    <lineage>
        <taxon>Eukaryota</taxon>
        <taxon>Sar</taxon>
        <taxon>Stramenopiles</taxon>
        <taxon>Oomycota</taxon>
        <taxon>Peronosporomycetes</taxon>
        <taxon>Peronosporales</taxon>
        <taxon>Peronosporaceae</taxon>
        <taxon>Phytophthora</taxon>
    </lineage>
</organism>
<dbReference type="AlphaFoldDB" id="A0ABD3FZM9"/>
<feature type="transmembrane region" description="Helical" evidence="1">
    <location>
        <begin position="239"/>
        <end position="260"/>
    </location>
</feature>
<evidence type="ECO:0000313" key="4">
    <source>
        <dbReference type="Proteomes" id="UP001632037"/>
    </source>
</evidence>
<evidence type="ECO:0000256" key="1">
    <source>
        <dbReference type="SAM" id="Phobius"/>
    </source>
</evidence>
<proteinExistence type="predicted"/>
<feature type="transmembrane region" description="Helical" evidence="1">
    <location>
        <begin position="56"/>
        <end position="74"/>
    </location>
</feature>
<feature type="transmembrane region" description="Helical" evidence="1">
    <location>
        <begin position="15"/>
        <end position="36"/>
    </location>
</feature>
<reference evidence="3 4" key="1">
    <citation type="submission" date="2024-09" db="EMBL/GenBank/DDBJ databases">
        <title>Genome sequencing and assembly of Phytophthora oleae, isolate VK10A, causative agent of rot of olive drupes.</title>
        <authorList>
            <person name="Conti Taguali S."/>
            <person name="Riolo M."/>
            <person name="La Spada F."/>
            <person name="Cacciola S.O."/>
            <person name="Dionisio G."/>
        </authorList>
    </citation>
    <scope>NUCLEOTIDE SEQUENCE [LARGE SCALE GENOMIC DNA]</scope>
    <source>
        <strain evidence="3 4">VK10A</strain>
    </source>
</reference>
<comment type="caution">
    <text evidence="3">The sequence shown here is derived from an EMBL/GenBank/DDBJ whole genome shotgun (WGS) entry which is preliminary data.</text>
</comment>
<gene>
    <name evidence="3" type="ORF">V7S43_002913</name>
</gene>